<evidence type="ECO:0000256" key="5">
    <source>
        <dbReference type="SAM" id="Phobius"/>
    </source>
</evidence>
<feature type="transmembrane region" description="Helical" evidence="5">
    <location>
        <begin position="384"/>
        <end position="407"/>
    </location>
</feature>
<dbReference type="InterPro" id="IPR020846">
    <property type="entry name" value="MFS_dom"/>
</dbReference>
<dbReference type="PANTHER" id="PTHR42718:SF39">
    <property type="entry name" value="ACTINORHODIN TRANSPORTER-RELATED"/>
    <property type="match status" value="1"/>
</dbReference>
<dbReference type="SUPFAM" id="SSF103473">
    <property type="entry name" value="MFS general substrate transporter"/>
    <property type="match status" value="1"/>
</dbReference>
<feature type="transmembrane region" description="Helical" evidence="5">
    <location>
        <begin position="89"/>
        <end position="110"/>
    </location>
</feature>
<feature type="transmembrane region" description="Helical" evidence="5">
    <location>
        <begin position="154"/>
        <end position="177"/>
    </location>
</feature>
<keyword evidence="3 5" id="KW-1133">Transmembrane helix</keyword>
<feature type="transmembrane region" description="Helical" evidence="5">
    <location>
        <begin position="122"/>
        <end position="148"/>
    </location>
</feature>
<feature type="transmembrane region" description="Helical" evidence="5">
    <location>
        <begin position="31"/>
        <end position="52"/>
    </location>
</feature>
<reference evidence="7 8" key="1">
    <citation type="journal article" date="2019" name="Int. J. Syst. Evol. Microbiol.">
        <title>The Global Catalogue of Microorganisms (GCM) 10K type strain sequencing project: providing services to taxonomists for standard genome sequencing and annotation.</title>
        <authorList>
            <consortium name="The Broad Institute Genomics Platform"/>
            <consortium name="The Broad Institute Genome Sequencing Center for Infectious Disease"/>
            <person name="Wu L."/>
            <person name="Ma J."/>
        </authorList>
    </citation>
    <scope>NUCLEOTIDE SEQUENCE [LARGE SCALE GENOMIC DNA]</scope>
    <source>
        <strain evidence="7 8">JCM 14588</strain>
    </source>
</reference>
<feature type="transmembrane region" description="Helical" evidence="5">
    <location>
        <begin position="215"/>
        <end position="234"/>
    </location>
</feature>
<feature type="transmembrane region" description="Helical" evidence="5">
    <location>
        <begin position="64"/>
        <end position="83"/>
    </location>
</feature>
<evidence type="ECO:0000256" key="2">
    <source>
        <dbReference type="ARBA" id="ARBA00022692"/>
    </source>
</evidence>
<evidence type="ECO:0000256" key="1">
    <source>
        <dbReference type="ARBA" id="ARBA00004651"/>
    </source>
</evidence>
<dbReference type="Proteomes" id="UP001501288">
    <property type="component" value="Unassembled WGS sequence"/>
</dbReference>
<dbReference type="Gene3D" id="1.20.1250.20">
    <property type="entry name" value="MFS general substrate transporter like domains"/>
    <property type="match status" value="1"/>
</dbReference>
<evidence type="ECO:0000313" key="8">
    <source>
        <dbReference type="Proteomes" id="UP001501288"/>
    </source>
</evidence>
<keyword evidence="2 5" id="KW-0812">Transmembrane</keyword>
<feature type="transmembrane region" description="Helical" evidence="5">
    <location>
        <begin position="189"/>
        <end position="209"/>
    </location>
</feature>
<protein>
    <submittedName>
        <fullName evidence="7">MFS transporter</fullName>
    </submittedName>
</protein>
<evidence type="ECO:0000313" key="7">
    <source>
        <dbReference type="EMBL" id="GAA1534688.1"/>
    </source>
</evidence>
<keyword evidence="8" id="KW-1185">Reference proteome</keyword>
<dbReference type="InterPro" id="IPR011701">
    <property type="entry name" value="MFS"/>
</dbReference>
<dbReference type="InterPro" id="IPR036259">
    <property type="entry name" value="MFS_trans_sf"/>
</dbReference>
<comment type="caution">
    <text evidence="7">The sequence shown here is derived from an EMBL/GenBank/DDBJ whole genome shotgun (WGS) entry which is preliminary data.</text>
</comment>
<evidence type="ECO:0000256" key="4">
    <source>
        <dbReference type="ARBA" id="ARBA00023136"/>
    </source>
</evidence>
<feature type="domain" description="Major facilitator superfamily (MFS) profile" evidence="6">
    <location>
        <begin position="1"/>
        <end position="448"/>
    </location>
</feature>
<keyword evidence="4 5" id="KW-0472">Membrane</keyword>
<dbReference type="Pfam" id="PF07690">
    <property type="entry name" value="MFS_1"/>
    <property type="match status" value="1"/>
</dbReference>
<dbReference type="PROSITE" id="PS50850">
    <property type="entry name" value="MFS"/>
    <property type="match status" value="1"/>
</dbReference>
<dbReference type="EMBL" id="BAAANV010000016">
    <property type="protein sequence ID" value="GAA1534688.1"/>
    <property type="molecule type" value="Genomic_DNA"/>
</dbReference>
<feature type="transmembrane region" description="Helical" evidence="5">
    <location>
        <begin position="294"/>
        <end position="315"/>
    </location>
</feature>
<feature type="transmembrane region" description="Helical" evidence="5">
    <location>
        <begin position="350"/>
        <end position="372"/>
    </location>
</feature>
<accession>A0ABN2B650</accession>
<sequence>MLLIPLFMALVAISVINVALPAIGESTGASSGGLQWVISGYALAFGVLLVPSGRAGDVIGRRRMLLVGIALFTLGSLMAGLAQDIVVLNIARVVQGLGSGLVNPQAIGLIQQHFRGQERAKAFALMATTVAVATAVGPVIGGLLIQILGNDAGWRWMFFINVPLGLASLLLGLRWVPNDRRRPDQKLDLDPVGTVLLAVAVLVIMLPFMERGAGAAVWALLPVGLALVAAFVVWEKRYKGRGRPPMVDLDIFRAESFRNGILIVTAFFMGMTSIWILIPLYLQMHLHHSAFESSIVGLPSSVGAAVSSQIAGRYVMTLGRRLVIAGFVVAFIAVLGVVLVAGPVESGSLPYWAFAVPLTLIGVSQGMTIAPNQTLTLNAVDPKFGGVAGGVLSLGQRVGTAVGTALIPGVLFTLTEGGTAWPTSFRISMGLIMVLIVVATAFCMYDRKRERAEADA</sequence>
<evidence type="ECO:0000259" key="6">
    <source>
        <dbReference type="PROSITE" id="PS50850"/>
    </source>
</evidence>
<dbReference type="Gene3D" id="1.20.1720.10">
    <property type="entry name" value="Multidrug resistance protein D"/>
    <property type="match status" value="1"/>
</dbReference>
<feature type="transmembrane region" description="Helical" evidence="5">
    <location>
        <begin position="427"/>
        <end position="445"/>
    </location>
</feature>
<organism evidence="7 8">
    <name type="scientific">Dermacoccus barathri</name>
    <dbReference type="NCBI Taxonomy" id="322601"/>
    <lineage>
        <taxon>Bacteria</taxon>
        <taxon>Bacillati</taxon>
        <taxon>Actinomycetota</taxon>
        <taxon>Actinomycetes</taxon>
        <taxon>Micrococcales</taxon>
        <taxon>Dermacoccaceae</taxon>
        <taxon>Dermacoccus</taxon>
    </lineage>
</organism>
<dbReference type="CDD" id="cd17321">
    <property type="entry name" value="MFS_MMR_MDR_like"/>
    <property type="match status" value="1"/>
</dbReference>
<comment type="subcellular location">
    <subcellularLocation>
        <location evidence="1">Cell membrane</location>
        <topology evidence="1">Multi-pass membrane protein</topology>
    </subcellularLocation>
</comment>
<feature type="transmembrane region" description="Helical" evidence="5">
    <location>
        <begin position="322"/>
        <end position="344"/>
    </location>
</feature>
<dbReference type="PRINTS" id="PR01036">
    <property type="entry name" value="TCRTETB"/>
</dbReference>
<proteinExistence type="predicted"/>
<dbReference type="PANTHER" id="PTHR42718">
    <property type="entry name" value="MAJOR FACILITATOR SUPERFAMILY MULTIDRUG TRANSPORTER MFSC"/>
    <property type="match status" value="1"/>
</dbReference>
<gene>
    <name evidence="7" type="ORF">GCM10009762_06170</name>
</gene>
<name>A0ABN2B650_9MICO</name>
<evidence type="ECO:0000256" key="3">
    <source>
        <dbReference type="ARBA" id="ARBA00022989"/>
    </source>
</evidence>
<feature type="transmembrane region" description="Helical" evidence="5">
    <location>
        <begin position="261"/>
        <end position="282"/>
    </location>
</feature>